<name>A0A843WT75_COLES</name>
<evidence type="ECO:0000313" key="1">
    <source>
        <dbReference type="EMBL" id="MQM10996.1"/>
    </source>
</evidence>
<accession>A0A843WT75</accession>
<protein>
    <submittedName>
        <fullName evidence="1">Uncharacterized protein</fullName>
    </submittedName>
</protein>
<evidence type="ECO:0000313" key="2">
    <source>
        <dbReference type="Proteomes" id="UP000652761"/>
    </source>
</evidence>
<dbReference type="EMBL" id="NMUH01004839">
    <property type="protein sequence ID" value="MQM10996.1"/>
    <property type="molecule type" value="Genomic_DNA"/>
</dbReference>
<sequence length="415" mass="44984">MGGMLTSALGRRRLTTSRSGRDGGLHRVPNCEVFLVEVDRIELNKLYSARKGCCSGFFGRFGVLASFSTWSRHEDVAWSGGDVGLTRHVRLLDRDMSGCCDQKATVAYVATTVERACGVLLVERAVSKLFTWELGLESLKVPGIGLQLCGLQSVLVWWCRSVLTRALPLMVACVCDSLVEVLPIVVCPGGGTVLVVVSWWYLVEVVLGVAFGLRPHSSLHLHVRRVSRAGRHADVGLGKATPYYVTFKLTRHVRLLDRDMSGCCDQKATVAYVATTVERACGVLLVERAVSILFTWELGPESLKVPGMGLQLCGLQSVLVWWCRSVLTRALPLMVACVCDSLVEVLPVVVCPGGGTVLVVVSWWYLVEVGTLFYPNLGHSARLAIDKSIGVSPRRGLSTGFADQVGSSEPASHVG</sequence>
<dbReference type="Proteomes" id="UP000652761">
    <property type="component" value="Unassembled WGS sequence"/>
</dbReference>
<gene>
    <name evidence="1" type="ORF">Taro_043897</name>
</gene>
<reference evidence="1" key="1">
    <citation type="submission" date="2017-07" db="EMBL/GenBank/DDBJ databases">
        <title>Taro Niue Genome Assembly and Annotation.</title>
        <authorList>
            <person name="Atibalentja N."/>
            <person name="Keating K."/>
            <person name="Fields C.J."/>
        </authorList>
    </citation>
    <scope>NUCLEOTIDE SEQUENCE</scope>
    <source>
        <strain evidence="1">Niue_2</strain>
        <tissue evidence="1">Leaf</tissue>
    </source>
</reference>
<organism evidence="1 2">
    <name type="scientific">Colocasia esculenta</name>
    <name type="common">Wild taro</name>
    <name type="synonym">Arum esculentum</name>
    <dbReference type="NCBI Taxonomy" id="4460"/>
    <lineage>
        <taxon>Eukaryota</taxon>
        <taxon>Viridiplantae</taxon>
        <taxon>Streptophyta</taxon>
        <taxon>Embryophyta</taxon>
        <taxon>Tracheophyta</taxon>
        <taxon>Spermatophyta</taxon>
        <taxon>Magnoliopsida</taxon>
        <taxon>Liliopsida</taxon>
        <taxon>Araceae</taxon>
        <taxon>Aroideae</taxon>
        <taxon>Colocasieae</taxon>
        <taxon>Colocasia</taxon>
    </lineage>
</organism>
<proteinExistence type="predicted"/>
<keyword evidence="2" id="KW-1185">Reference proteome</keyword>
<comment type="caution">
    <text evidence="1">The sequence shown here is derived from an EMBL/GenBank/DDBJ whole genome shotgun (WGS) entry which is preliminary data.</text>
</comment>
<dbReference type="AlphaFoldDB" id="A0A843WT75"/>